<dbReference type="KEGG" id="vvy:VVA0503"/>
<dbReference type="HOGENOM" id="CLU_3223822_0_0_6"/>
<sequence length="44" mass="5229">MNQLENRSHYGCFRLFFDNDRTVKGVFIPKSLLDVLAKRCSVFY</sequence>
<protein>
    <submittedName>
        <fullName evidence="1">Uncharacterized protein</fullName>
    </submittedName>
</protein>
<dbReference type="Proteomes" id="UP000002675">
    <property type="component" value="Chromosome II"/>
</dbReference>
<dbReference type="AlphaFoldDB" id="Q7MF17"/>
<organism evidence="1 2">
    <name type="scientific">Vibrio vulnificus (strain YJ016)</name>
    <dbReference type="NCBI Taxonomy" id="196600"/>
    <lineage>
        <taxon>Bacteria</taxon>
        <taxon>Pseudomonadati</taxon>
        <taxon>Pseudomonadota</taxon>
        <taxon>Gammaproteobacteria</taxon>
        <taxon>Vibrionales</taxon>
        <taxon>Vibrionaceae</taxon>
        <taxon>Vibrio</taxon>
    </lineage>
</organism>
<name>Q7MF17_VIBVY</name>
<proteinExistence type="predicted"/>
<gene>
    <name evidence="1" type="ordered locus">VVA0503</name>
</gene>
<dbReference type="EMBL" id="BA000038">
    <property type="protein sequence ID" value="BAC96529.1"/>
    <property type="molecule type" value="Genomic_DNA"/>
</dbReference>
<evidence type="ECO:0000313" key="2">
    <source>
        <dbReference type="Proteomes" id="UP000002675"/>
    </source>
</evidence>
<reference evidence="1 2" key="1">
    <citation type="journal article" date="2003" name="Genome Res.">
        <title>Comparative genome analysis of Vibrio vulnificus, a marine pathogen.</title>
        <authorList>
            <person name="Chen C.Y."/>
            <person name="Wu K.M."/>
            <person name="Chang Y.C."/>
            <person name="Chang C.H."/>
            <person name="Tsai H.C."/>
            <person name="Liao T.L."/>
            <person name="Liu Y.M."/>
            <person name="Chen H.J."/>
            <person name="Shen A.B."/>
            <person name="Li J.C."/>
            <person name="Su T.L."/>
            <person name="Shao C.P."/>
            <person name="Lee C.T."/>
            <person name="Hor L.I."/>
            <person name="Tsai S.F."/>
        </authorList>
    </citation>
    <scope>NUCLEOTIDE SEQUENCE [LARGE SCALE GENOMIC DNA]</scope>
    <source>
        <strain evidence="1 2">YJ016</strain>
    </source>
</reference>
<evidence type="ECO:0000313" key="1">
    <source>
        <dbReference type="EMBL" id="BAC96529.1"/>
    </source>
</evidence>
<accession>Q7MF17</accession>